<evidence type="ECO:0000313" key="2">
    <source>
        <dbReference type="EMBL" id="KAJ8308394.1"/>
    </source>
</evidence>
<accession>A0ABQ9ET67</accession>
<keyword evidence="3" id="KW-1185">Reference proteome</keyword>
<feature type="region of interest" description="Disordered" evidence="1">
    <location>
        <begin position="54"/>
        <end position="91"/>
    </location>
</feature>
<comment type="caution">
    <text evidence="2">The sequence shown here is derived from an EMBL/GenBank/DDBJ whole genome shotgun (WGS) entry which is preliminary data.</text>
</comment>
<dbReference type="Gene3D" id="1.10.10.60">
    <property type="entry name" value="Homeodomain-like"/>
    <property type="match status" value="1"/>
</dbReference>
<feature type="compositionally biased region" description="Low complexity" evidence="1">
    <location>
        <begin position="54"/>
        <end position="64"/>
    </location>
</feature>
<gene>
    <name evidence="2" type="ORF">KUTeg_013268</name>
</gene>
<dbReference type="EMBL" id="JARBDR010000657">
    <property type="protein sequence ID" value="KAJ8308394.1"/>
    <property type="molecule type" value="Genomic_DNA"/>
</dbReference>
<name>A0ABQ9ET67_TEGGR</name>
<evidence type="ECO:0000313" key="3">
    <source>
        <dbReference type="Proteomes" id="UP001217089"/>
    </source>
</evidence>
<reference evidence="2 3" key="1">
    <citation type="submission" date="2022-12" db="EMBL/GenBank/DDBJ databases">
        <title>Chromosome-level genome of Tegillarca granosa.</title>
        <authorList>
            <person name="Kim J."/>
        </authorList>
    </citation>
    <scope>NUCLEOTIDE SEQUENCE [LARGE SCALE GENOMIC DNA]</scope>
    <source>
        <strain evidence="2">Teg-2019</strain>
        <tissue evidence="2">Adductor muscle</tissue>
    </source>
</reference>
<proteinExistence type="predicted"/>
<protein>
    <submittedName>
        <fullName evidence="2">Uncharacterized protein</fullName>
    </submittedName>
</protein>
<dbReference type="Proteomes" id="UP001217089">
    <property type="component" value="Unassembled WGS sequence"/>
</dbReference>
<organism evidence="2 3">
    <name type="scientific">Tegillarca granosa</name>
    <name type="common">Malaysian cockle</name>
    <name type="synonym">Anadara granosa</name>
    <dbReference type="NCBI Taxonomy" id="220873"/>
    <lineage>
        <taxon>Eukaryota</taxon>
        <taxon>Metazoa</taxon>
        <taxon>Spiralia</taxon>
        <taxon>Lophotrochozoa</taxon>
        <taxon>Mollusca</taxon>
        <taxon>Bivalvia</taxon>
        <taxon>Autobranchia</taxon>
        <taxon>Pteriomorphia</taxon>
        <taxon>Arcoida</taxon>
        <taxon>Arcoidea</taxon>
        <taxon>Arcidae</taxon>
        <taxon>Tegillarca</taxon>
    </lineage>
</organism>
<sequence length="207" mass="22007">MVCMPKDSGLFGYDCIGFKFINARRRIVQPMIDQSNRAGKSPVVTVFKSRRCKSSSSLSPDLSPAPGGHGYSPDGSLEWGNQTMAHMGPHSMLPGRPGSDIYDPMKGYSHMDGSQRYDMLGVQGMHGGDMYGAPPVTGSSSYSQMSQLRGPVHSQAMLIPGHPHHMMMGHGAPGMSPHGMSMGSAQSPPLHGSMDGMGGHIQDIHAG</sequence>
<evidence type="ECO:0000256" key="1">
    <source>
        <dbReference type="SAM" id="MobiDB-lite"/>
    </source>
</evidence>